<evidence type="ECO:0000313" key="1">
    <source>
        <dbReference type="EMBL" id="SUZ75509.1"/>
    </source>
</evidence>
<dbReference type="AlphaFoldDB" id="A0A381QAU4"/>
<proteinExistence type="predicted"/>
<reference evidence="1" key="1">
    <citation type="submission" date="2018-05" db="EMBL/GenBank/DDBJ databases">
        <authorList>
            <person name="Lanie J.A."/>
            <person name="Ng W.-L."/>
            <person name="Kazmierczak K.M."/>
            <person name="Andrzejewski T.M."/>
            <person name="Davidsen T.M."/>
            <person name="Wayne K.J."/>
            <person name="Tettelin H."/>
            <person name="Glass J.I."/>
            <person name="Rusch D."/>
            <person name="Podicherti R."/>
            <person name="Tsui H.-C.T."/>
            <person name="Winkler M.E."/>
        </authorList>
    </citation>
    <scope>NUCLEOTIDE SEQUENCE</scope>
</reference>
<sequence length="36" mass="4113">MSRTLSLGGQIRHRTCVRLSSLDIHRFGHAPPYVYS</sequence>
<organism evidence="1">
    <name type="scientific">marine metagenome</name>
    <dbReference type="NCBI Taxonomy" id="408172"/>
    <lineage>
        <taxon>unclassified sequences</taxon>
        <taxon>metagenomes</taxon>
        <taxon>ecological metagenomes</taxon>
    </lineage>
</organism>
<protein>
    <submittedName>
        <fullName evidence="1">Uncharacterized protein</fullName>
    </submittedName>
</protein>
<name>A0A381QAU4_9ZZZZ</name>
<dbReference type="EMBL" id="UINC01001248">
    <property type="protein sequence ID" value="SUZ75509.1"/>
    <property type="molecule type" value="Genomic_DNA"/>
</dbReference>
<accession>A0A381QAU4</accession>
<gene>
    <name evidence="1" type="ORF">METZ01_LOCUS28363</name>
</gene>